<organism evidence="1 2">
    <name type="scientific">Peptoclostridium acidaminophilum DSM 3953</name>
    <dbReference type="NCBI Taxonomy" id="1286171"/>
    <lineage>
        <taxon>Bacteria</taxon>
        <taxon>Bacillati</taxon>
        <taxon>Bacillota</taxon>
        <taxon>Clostridia</taxon>
        <taxon>Peptostreptococcales</taxon>
        <taxon>Peptoclostridiaceae</taxon>
        <taxon>Peptoclostridium</taxon>
    </lineage>
</organism>
<gene>
    <name evidence="1" type="ORF">EAL2_c01030</name>
</gene>
<dbReference type="HOGENOM" id="CLU_149930_1_0_9"/>
<dbReference type="AlphaFoldDB" id="W8T3N4"/>
<name>W8T3N4_PEPAC</name>
<dbReference type="OrthoDB" id="1755920at2"/>
<keyword evidence="2" id="KW-1185">Reference proteome</keyword>
<reference evidence="1 2" key="1">
    <citation type="journal article" date="2014" name="Genome Announc.">
        <title>Complete Genome Sequence of Amino Acid-Utilizing Eubacterium acidaminophilum al-2 (DSM 3953).</title>
        <authorList>
            <person name="Poehlein A."/>
            <person name="Andreesen J.R."/>
            <person name="Daniel R."/>
        </authorList>
    </citation>
    <scope>NUCLEOTIDE SEQUENCE [LARGE SCALE GENOMIC DNA]</scope>
    <source>
        <strain evidence="1 2">DSM 3953</strain>
    </source>
</reference>
<accession>W8T3N4</accession>
<dbReference type="KEGG" id="eac:EAL2_c01030"/>
<dbReference type="RefSeq" id="WP_025434490.1">
    <property type="nucleotide sequence ID" value="NZ_CP007452.1"/>
</dbReference>
<evidence type="ECO:0000313" key="1">
    <source>
        <dbReference type="EMBL" id="AHM55440.1"/>
    </source>
</evidence>
<dbReference type="PATRIC" id="fig|1286171.3.peg.73"/>
<dbReference type="Proteomes" id="UP000019591">
    <property type="component" value="Chromosome"/>
</dbReference>
<dbReference type="eggNOG" id="ENOG5032S6B">
    <property type="taxonomic scope" value="Bacteria"/>
</dbReference>
<protein>
    <submittedName>
        <fullName evidence="1">Uncharacterized protein</fullName>
    </submittedName>
</protein>
<evidence type="ECO:0000313" key="2">
    <source>
        <dbReference type="Proteomes" id="UP000019591"/>
    </source>
</evidence>
<sequence>MYLIFGDEVIDSSQIAENIESGSDFNVVTDLTKSTKREDMAAFLLWIDEAVLETPDGIEESDEKVDLLMKACDEIGSGLAEIMPKYSKHNFFSFRYDEAKAGVEAIVVIAERDAKNQKLEDVLKRLLRQL</sequence>
<dbReference type="EMBL" id="CP007452">
    <property type="protein sequence ID" value="AHM55440.1"/>
    <property type="molecule type" value="Genomic_DNA"/>
</dbReference>
<dbReference type="STRING" id="1286171.EAL2_c01030"/>
<proteinExistence type="predicted"/>